<feature type="repeat" description="WD" evidence="4">
    <location>
        <begin position="179"/>
        <end position="210"/>
    </location>
</feature>
<dbReference type="GO" id="GO:0032956">
    <property type="term" value="P:regulation of actin cytoskeleton organization"/>
    <property type="evidence" value="ECO:0007669"/>
    <property type="project" value="TreeGrafter"/>
</dbReference>
<name>A0A075AZE2_ROZAC</name>
<gene>
    <name evidence="5" type="ORF">O9G_004975</name>
    <name evidence="6" type="ORF">ROZALSC1DRAFT_30758</name>
</gene>
<dbReference type="EMBL" id="ML005843">
    <property type="protein sequence ID" value="RKP17433.1"/>
    <property type="molecule type" value="Genomic_DNA"/>
</dbReference>
<dbReference type="AlphaFoldDB" id="A0A075AZE2"/>
<dbReference type="InterPro" id="IPR019775">
    <property type="entry name" value="WD40_repeat_CS"/>
</dbReference>
<reference evidence="8" key="2">
    <citation type="journal article" date="2018" name="Nat. Microbiol.">
        <title>Leveraging single-cell genomics to expand the fungal tree of life.</title>
        <authorList>
            <person name="Ahrendt S.R."/>
            <person name="Quandt C.A."/>
            <person name="Ciobanu D."/>
            <person name="Clum A."/>
            <person name="Salamov A."/>
            <person name="Andreopoulos B."/>
            <person name="Cheng J.F."/>
            <person name="Woyke T."/>
            <person name="Pelin A."/>
            <person name="Henrissat B."/>
            <person name="Reynolds N.K."/>
            <person name="Benny G.L."/>
            <person name="Smith M.E."/>
            <person name="James T.Y."/>
            <person name="Grigoriev I.V."/>
        </authorList>
    </citation>
    <scope>NUCLEOTIDE SEQUENCE [LARGE SCALE GENOMIC DNA]</scope>
    <source>
        <strain evidence="8">CSF55</strain>
    </source>
</reference>
<dbReference type="InterPro" id="IPR036322">
    <property type="entry name" value="WD40_repeat_dom_sf"/>
</dbReference>
<dbReference type="STRING" id="988480.A0A075AZE2"/>
<dbReference type="GO" id="GO:0031932">
    <property type="term" value="C:TORC2 complex"/>
    <property type="evidence" value="ECO:0007669"/>
    <property type="project" value="EnsemblFungi"/>
</dbReference>
<accession>A0A075AZE2</accession>
<dbReference type="InterPro" id="IPR037588">
    <property type="entry name" value="MLST8"/>
</dbReference>
<dbReference type="SMART" id="SM00320">
    <property type="entry name" value="WD40"/>
    <property type="match status" value="4"/>
</dbReference>
<dbReference type="InterPro" id="IPR001680">
    <property type="entry name" value="WD40_rpt"/>
</dbReference>
<reference evidence="5 7" key="1">
    <citation type="journal article" date="2013" name="Curr. Biol.">
        <title>Shared signatures of parasitism and phylogenomics unite Cryptomycota and microsporidia.</title>
        <authorList>
            <person name="James T.Y."/>
            <person name="Pelin A."/>
            <person name="Bonen L."/>
            <person name="Ahrendt S."/>
            <person name="Sain D."/>
            <person name="Corradi N."/>
            <person name="Stajich J.E."/>
        </authorList>
    </citation>
    <scope>NUCLEOTIDE SEQUENCE [LARGE SCALE GENOMIC DNA]</scope>
    <source>
        <strain evidence="5 7">CSF55</strain>
        <strain evidence="5 7">CSF55</strain>
    </source>
</reference>
<dbReference type="GO" id="GO:0038202">
    <property type="term" value="P:TORC1 signaling"/>
    <property type="evidence" value="ECO:0007669"/>
    <property type="project" value="EnsemblFungi"/>
</dbReference>
<evidence type="ECO:0000256" key="4">
    <source>
        <dbReference type="PROSITE-ProRule" id="PRU00221"/>
    </source>
</evidence>
<dbReference type="EMBL" id="KE560799">
    <property type="protein sequence ID" value="EPZ35592.1"/>
    <property type="molecule type" value="Genomic_DNA"/>
</dbReference>
<dbReference type="InterPro" id="IPR015943">
    <property type="entry name" value="WD40/YVTN_repeat-like_dom_sf"/>
</dbReference>
<comment type="similarity">
    <text evidence="1">Belongs to the WD repeat LST8 family.</text>
</comment>
<dbReference type="GO" id="GO:0031931">
    <property type="term" value="C:TORC1 complex"/>
    <property type="evidence" value="ECO:0007669"/>
    <property type="project" value="EnsemblFungi"/>
</dbReference>
<dbReference type="GO" id="GO:0031930">
    <property type="term" value="P:mitochondria-nucleus signaling pathway"/>
    <property type="evidence" value="ECO:0007669"/>
    <property type="project" value="EnsemblFungi"/>
</dbReference>
<dbReference type="GO" id="GO:0000329">
    <property type="term" value="C:fungal-type vacuole membrane"/>
    <property type="evidence" value="ECO:0007669"/>
    <property type="project" value="EnsemblFungi"/>
</dbReference>
<dbReference type="GO" id="GO:0030950">
    <property type="term" value="P:establishment or maintenance of actin cytoskeleton polarity"/>
    <property type="evidence" value="ECO:0007669"/>
    <property type="project" value="EnsemblFungi"/>
</dbReference>
<dbReference type="GO" id="GO:0000139">
    <property type="term" value="C:Golgi membrane"/>
    <property type="evidence" value="ECO:0007669"/>
    <property type="project" value="EnsemblFungi"/>
</dbReference>
<dbReference type="PROSITE" id="PS50294">
    <property type="entry name" value="WD_REPEATS_REGION"/>
    <property type="match status" value="2"/>
</dbReference>
<evidence type="ECO:0000256" key="3">
    <source>
        <dbReference type="ARBA" id="ARBA00022737"/>
    </source>
</evidence>
<dbReference type="OrthoDB" id="400at2759"/>
<dbReference type="GO" id="GO:0043539">
    <property type="term" value="F:protein serine/threonine kinase activator activity"/>
    <property type="evidence" value="ECO:0007669"/>
    <property type="project" value="EnsemblFungi"/>
</dbReference>
<keyword evidence="2 4" id="KW-0853">WD repeat</keyword>
<evidence type="ECO:0000313" key="5">
    <source>
        <dbReference type="EMBL" id="EPZ35592.1"/>
    </source>
</evidence>
<reference evidence="6" key="3">
    <citation type="submission" date="2018-08" db="EMBL/GenBank/DDBJ databases">
        <title>Leveraging single-cell genomics to expand the Fungal Tree of Life.</title>
        <authorList>
            <consortium name="DOE Joint Genome Institute"/>
            <person name="Ahrendt S.R."/>
            <person name="Quandt C.A."/>
            <person name="Ciobanu D."/>
            <person name="Clum A."/>
            <person name="Salamov A."/>
            <person name="Andreopoulos B."/>
            <person name="Cheng J.-F."/>
            <person name="Woyke T."/>
            <person name="Pelin A."/>
            <person name="Henrissat B."/>
            <person name="Reynolds N."/>
            <person name="Benny G.L."/>
            <person name="Smith M.E."/>
            <person name="James T.Y."/>
            <person name="Grigoriev I.V."/>
        </authorList>
    </citation>
    <scope>NUCLEOTIDE SEQUENCE</scope>
    <source>
        <strain evidence="6">CSF55</strain>
    </source>
</reference>
<keyword evidence="3" id="KW-0677">Repeat</keyword>
<proteinExistence type="inferred from homology"/>
<evidence type="ECO:0000313" key="8">
    <source>
        <dbReference type="Proteomes" id="UP000281549"/>
    </source>
</evidence>
<dbReference type="GO" id="GO:0001558">
    <property type="term" value="P:regulation of cell growth"/>
    <property type="evidence" value="ECO:0007669"/>
    <property type="project" value="EnsemblFungi"/>
</dbReference>
<evidence type="ECO:0000256" key="2">
    <source>
        <dbReference type="ARBA" id="ARBA00022574"/>
    </source>
</evidence>
<dbReference type="InterPro" id="IPR020472">
    <property type="entry name" value="WD40_PAC1"/>
</dbReference>
<dbReference type="GO" id="GO:0031505">
    <property type="term" value="P:fungal-type cell wall organization"/>
    <property type="evidence" value="ECO:0007669"/>
    <property type="project" value="EnsemblFungi"/>
</dbReference>
<keyword evidence="7" id="KW-1185">Reference proteome</keyword>
<evidence type="ECO:0000313" key="7">
    <source>
        <dbReference type="Proteomes" id="UP000030755"/>
    </source>
</evidence>
<dbReference type="SUPFAM" id="SSF50978">
    <property type="entry name" value="WD40 repeat-like"/>
    <property type="match status" value="1"/>
</dbReference>
<dbReference type="Gene3D" id="2.130.10.10">
    <property type="entry name" value="YVTN repeat-like/Quinoprotein amine dehydrogenase"/>
    <property type="match status" value="1"/>
</dbReference>
<dbReference type="PRINTS" id="PR00320">
    <property type="entry name" value="GPROTEINBRPT"/>
</dbReference>
<protein>
    <submittedName>
        <fullName evidence="6">WD repeat-containing protein wat1</fullName>
    </submittedName>
</protein>
<organism evidence="5 7">
    <name type="scientific">Rozella allomycis (strain CSF55)</name>
    <dbReference type="NCBI Taxonomy" id="988480"/>
    <lineage>
        <taxon>Eukaryota</taxon>
        <taxon>Fungi</taxon>
        <taxon>Fungi incertae sedis</taxon>
        <taxon>Cryptomycota</taxon>
        <taxon>Cryptomycota incertae sedis</taxon>
        <taxon>Rozella</taxon>
    </lineage>
</organism>
<dbReference type="GO" id="GO:0034399">
    <property type="term" value="C:nuclear periphery"/>
    <property type="evidence" value="ECO:0007669"/>
    <property type="project" value="EnsemblFungi"/>
</dbReference>
<dbReference type="Pfam" id="PF00400">
    <property type="entry name" value="WD40"/>
    <property type="match status" value="4"/>
</dbReference>
<dbReference type="PROSITE" id="PS50082">
    <property type="entry name" value="WD_REPEATS_2"/>
    <property type="match status" value="2"/>
</dbReference>
<dbReference type="Proteomes" id="UP000281549">
    <property type="component" value="Unassembled WGS sequence"/>
</dbReference>
<sequence>MSDQGLNPSKNPVILCTAGYDHTIRFWEALSGMCIHTVQHPESQVNSLAISPDKRFVIAAGNPHIRMYDITQSATSGPVKHIAIYIIGASKRMFSNVYRTPKCQRDYEHKGPVNHTVLHPNQGELISCDQLGKEDVSVNCVSVASDGSFLVAANNHGYCFVWKMSNGQDSTDLQPITRIHAHDTYVTKCVLSPDVKKLATSSADGTIKIWATDSFLHEKTLVGHQKWVWDCSFSADSVYLISASSDQTARLWDLQTGDTIRQYVGHNKALTCVALNDLP</sequence>
<dbReference type="PROSITE" id="PS00678">
    <property type="entry name" value="WD_REPEATS_1"/>
    <property type="match status" value="1"/>
</dbReference>
<evidence type="ECO:0000256" key="1">
    <source>
        <dbReference type="ARBA" id="ARBA00009890"/>
    </source>
</evidence>
<dbReference type="PANTHER" id="PTHR19842:SF0">
    <property type="entry name" value="TARGET OF RAPAMYCIN COMPLEX SUBUNIT LST8"/>
    <property type="match status" value="1"/>
</dbReference>
<dbReference type="PANTHER" id="PTHR19842">
    <property type="entry name" value="G BETA-LIKE PROTEIN GBL"/>
    <property type="match status" value="1"/>
</dbReference>
<feature type="repeat" description="WD" evidence="4">
    <location>
        <begin position="221"/>
        <end position="262"/>
    </location>
</feature>
<dbReference type="GO" id="GO:0010008">
    <property type="term" value="C:endosome membrane"/>
    <property type="evidence" value="ECO:0007669"/>
    <property type="project" value="EnsemblFungi"/>
</dbReference>
<evidence type="ECO:0000313" key="6">
    <source>
        <dbReference type="EMBL" id="RKP17433.1"/>
    </source>
</evidence>
<dbReference type="HOGENOM" id="CLU_000288_57_5_1"/>
<dbReference type="Proteomes" id="UP000030755">
    <property type="component" value="Unassembled WGS sequence"/>
</dbReference>